<protein>
    <submittedName>
        <fullName evidence="6">LacI family transcriptional regulator</fullName>
    </submittedName>
</protein>
<evidence type="ECO:0000259" key="5">
    <source>
        <dbReference type="PROSITE" id="PS50932"/>
    </source>
</evidence>
<dbReference type="Pfam" id="PF00356">
    <property type="entry name" value="LacI"/>
    <property type="match status" value="1"/>
</dbReference>
<evidence type="ECO:0000256" key="3">
    <source>
        <dbReference type="ARBA" id="ARBA00023125"/>
    </source>
</evidence>
<reference evidence="6" key="1">
    <citation type="journal article" date="2014" name="Int. J. Syst. Evol. Microbiol.">
        <title>Complete genome sequence of Corynebacterium casei LMG S-19264T (=DSM 44701T), isolated from a smear-ripened cheese.</title>
        <authorList>
            <consortium name="US DOE Joint Genome Institute (JGI-PGF)"/>
            <person name="Walter F."/>
            <person name="Albersmeier A."/>
            <person name="Kalinowski J."/>
            <person name="Ruckert C."/>
        </authorList>
    </citation>
    <scope>NUCLEOTIDE SEQUENCE</scope>
    <source>
        <strain evidence="6">JCM 13306</strain>
    </source>
</reference>
<dbReference type="CDD" id="cd01392">
    <property type="entry name" value="HTH_LacI"/>
    <property type="match status" value="1"/>
</dbReference>
<sequence length="349" mass="37514">MVTRARRARGDGGVTIRDVARQANVSVATVSRTINGQQHVAEAVRQRVMQAAQALHYVPHHAARSLSSRRTHTIGVVLPDLYGEFFSELIRGIDQGARQHGYHLLVSSHHGRIDEQRSALQRLPGRVDGVLMMAPCSDESGLFDGLPVHLPAVLLNSGPHSARYPALGVDNYGGARAMTRHLIDAGHRRIAFIGGPQDSFDAHERLRGYRDEMAHAGLPPWDLPGLFDEASGYRAGQSLASGERPDAVFAANDTMALGCLFALNHAGLQVPDDIALAGFDDVPLARYVHPALTTMHVDIAGLGARALQLLIDQLSLPADDANPTAPSTSGIVPELIVRASSAPRRPRMA</sequence>
<name>A0A919FAE5_9XANT</name>
<dbReference type="PANTHER" id="PTHR30146">
    <property type="entry name" value="LACI-RELATED TRANSCRIPTIONAL REPRESSOR"/>
    <property type="match status" value="1"/>
</dbReference>
<keyword evidence="4" id="KW-0804">Transcription</keyword>
<dbReference type="EMBL" id="BNBA01000027">
    <property type="protein sequence ID" value="GHH57864.1"/>
    <property type="molecule type" value="Genomic_DNA"/>
</dbReference>
<dbReference type="AlphaFoldDB" id="A0A919FAE5"/>
<evidence type="ECO:0000256" key="2">
    <source>
        <dbReference type="ARBA" id="ARBA00023015"/>
    </source>
</evidence>
<dbReference type="Proteomes" id="UP000623958">
    <property type="component" value="Unassembled WGS sequence"/>
</dbReference>
<dbReference type="PROSITE" id="PS50932">
    <property type="entry name" value="HTH_LACI_2"/>
    <property type="match status" value="1"/>
</dbReference>
<dbReference type="Pfam" id="PF13377">
    <property type="entry name" value="Peripla_BP_3"/>
    <property type="match status" value="1"/>
</dbReference>
<dbReference type="RefSeq" id="WP_434029740.1">
    <property type="nucleotide sequence ID" value="NZ_BNBA01000027.1"/>
</dbReference>
<dbReference type="InterPro" id="IPR000843">
    <property type="entry name" value="HTH_LacI"/>
</dbReference>
<evidence type="ECO:0000313" key="6">
    <source>
        <dbReference type="EMBL" id="GHH57864.1"/>
    </source>
</evidence>
<reference evidence="6" key="2">
    <citation type="submission" date="2020-09" db="EMBL/GenBank/DDBJ databases">
        <authorList>
            <person name="Sun Q."/>
            <person name="Ohkuma M."/>
        </authorList>
    </citation>
    <scope>NUCLEOTIDE SEQUENCE</scope>
    <source>
        <strain evidence="6">JCM 13306</strain>
    </source>
</reference>
<dbReference type="SUPFAM" id="SSF47413">
    <property type="entry name" value="lambda repressor-like DNA-binding domains"/>
    <property type="match status" value="1"/>
</dbReference>
<comment type="caution">
    <text evidence="6">The sequence shown here is derived from an EMBL/GenBank/DDBJ whole genome shotgun (WGS) entry which is preliminary data.</text>
</comment>
<dbReference type="Gene3D" id="3.40.50.2300">
    <property type="match status" value="2"/>
</dbReference>
<evidence type="ECO:0000256" key="1">
    <source>
        <dbReference type="ARBA" id="ARBA00022491"/>
    </source>
</evidence>
<feature type="domain" description="HTH lacI-type" evidence="5">
    <location>
        <begin position="14"/>
        <end position="68"/>
    </location>
</feature>
<dbReference type="CDD" id="cd06267">
    <property type="entry name" value="PBP1_LacI_sugar_binding-like"/>
    <property type="match status" value="1"/>
</dbReference>
<keyword evidence="2" id="KW-0805">Transcription regulation</keyword>
<dbReference type="GO" id="GO:0003700">
    <property type="term" value="F:DNA-binding transcription factor activity"/>
    <property type="evidence" value="ECO:0007669"/>
    <property type="project" value="TreeGrafter"/>
</dbReference>
<dbReference type="PRINTS" id="PR00036">
    <property type="entry name" value="HTHLACI"/>
</dbReference>
<dbReference type="Gene3D" id="1.10.260.40">
    <property type="entry name" value="lambda repressor-like DNA-binding domains"/>
    <property type="match status" value="1"/>
</dbReference>
<keyword evidence="1" id="KW-0678">Repressor</keyword>
<dbReference type="SUPFAM" id="SSF53822">
    <property type="entry name" value="Periplasmic binding protein-like I"/>
    <property type="match status" value="1"/>
</dbReference>
<evidence type="ECO:0000256" key="4">
    <source>
        <dbReference type="ARBA" id="ARBA00023163"/>
    </source>
</evidence>
<dbReference type="PANTHER" id="PTHR30146:SF151">
    <property type="entry name" value="HTH-TYPE TRANSCRIPTIONAL REPRESSOR CYTR"/>
    <property type="match status" value="1"/>
</dbReference>
<dbReference type="InterPro" id="IPR010982">
    <property type="entry name" value="Lambda_DNA-bd_dom_sf"/>
</dbReference>
<keyword evidence="3" id="KW-0238">DNA-binding</keyword>
<organism evidence="6 7">
    <name type="scientific">Xanthomonas boreopolis</name>
    <dbReference type="NCBI Taxonomy" id="86183"/>
    <lineage>
        <taxon>Bacteria</taxon>
        <taxon>Pseudomonadati</taxon>
        <taxon>Pseudomonadota</taxon>
        <taxon>Gammaproteobacteria</taxon>
        <taxon>Lysobacterales</taxon>
        <taxon>Lysobacteraceae</taxon>
        <taxon>Xanthomonas</taxon>
    </lineage>
</organism>
<dbReference type="InterPro" id="IPR028082">
    <property type="entry name" value="Peripla_BP_I"/>
</dbReference>
<accession>A0A919FAE5</accession>
<evidence type="ECO:0000313" key="7">
    <source>
        <dbReference type="Proteomes" id="UP000623958"/>
    </source>
</evidence>
<dbReference type="GO" id="GO:0000976">
    <property type="term" value="F:transcription cis-regulatory region binding"/>
    <property type="evidence" value="ECO:0007669"/>
    <property type="project" value="TreeGrafter"/>
</dbReference>
<keyword evidence="7" id="KW-1185">Reference proteome</keyword>
<dbReference type="InterPro" id="IPR046335">
    <property type="entry name" value="LacI/GalR-like_sensor"/>
</dbReference>
<proteinExistence type="predicted"/>
<gene>
    <name evidence="6" type="ORF">GCM10009090_29690</name>
</gene>
<dbReference type="SMART" id="SM00354">
    <property type="entry name" value="HTH_LACI"/>
    <property type="match status" value="1"/>
</dbReference>